<name>F3ZYR9_MAHA5</name>
<protein>
    <submittedName>
        <fullName evidence="5">Aldo/keto reductase</fullName>
    </submittedName>
</protein>
<proteinExistence type="predicted"/>
<dbReference type="Pfam" id="PF00248">
    <property type="entry name" value="Aldo_ket_red"/>
    <property type="match status" value="1"/>
</dbReference>
<dbReference type="PANTHER" id="PTHR43312:SF2">
    <property type="entry name" value="OXIDOREDUCTASE"/>
    <property type="match status" value="1"/>
</dbReference>
<dbReference type="InterPro" id="IPR023210">
    <property type="entry name" value="NADP_OxRdtase_dom"/>
</dbReference>
<dbReference type="SUPFAM" id="SSF46548">
    <property type="entry name" value="alpha-helical ferredoxin"/>
    <property type="match status" value="1"/>
</dbReference>
<dbReference type="RefSeq" id="WP_013780097.1">
    <property type="nucleotide sequence ID" value="NC_015520.1"/>
</dbReference>
<accession>F3ZYR9</accession>
<evidence type="ECO:0000313" key="6">
    <source>
        <dbReference type="Proteomes" id="UP000008457"/>
    </source>
</evidence>
<dbReference type="STRING" id="697281.Mahau_0450"/>
<dbReference type="KEGG" id="mas:Mahau_0450"/>
<dbReference type="Proteomes" id="UP000008457">
    <property type="component" value="Chromosome"/>
</dbReference>
<dbReference type="PANTHER" id="PTHR43312">
    <property type="entry name" value="D-THREO-ALDOSE 1-DEHYDROGENASE"/>
    <property type="match status" value="1"/>
</dbReference>
<dbReference type="AlphaFoldDB" id="F3ZYR9"/>
<sequence>MQYRIMDGLEWKPSALGFGCMRLPIIGDDHNRIDEPQAIEMIRYAINNGVNYVDTAYGYHGGNSEVVVGKALKDGYRDKVMLATKLPTWLVNTYEDMDRLLNEQLTRLDTDHIDFYLLHSLSQDHWKQITKVDVFGWLDKVHAEGKIRYMGFSFHDNYDLFEEIINAYDHWTFCQIQYNYMDEDFQAGKKGLQYAASKGLGVVVMEPLRGGRLVNNLPPQIIDILNSAPTKRSLADWALQWVWNQPEVSIVLSGMSNMEQVKQNIESANRSGVNTLTQEELDILTKAKETYRKLSPIPCTGCYYCMPCPSGVNIPGNFELYNNAHIYNDFERFQKAYMHMNEADRASACEACGTCEGVCPQGIEITDRMAEVKEYFER</sequence>
<dbReference type="Gene3D" id="3.20.20.100">
    <property type="entry name" value="NADP-dependent oxidoreductase domain"/>
    <property type="match status" value="1"/>
</dbReference>
<dbReference type="InterPro" id="IPR036812">
    <property type="entry name" value="NAD(P)_OxRdtase_dom_sf"/>
</dbReference>
<gene>
    <name evidence="5" type="ordered locus">Mahau_0450</name>
</gene>
<evidence type="ECO:0000256" key="3">
    <source>
        <dbReference type="ARBA" id="ARBA00023014"/>
    </source>
</evidence>
<keyword evidence="2" id="KW-0408">Iron</keyword>
<dbReference type="EMBL" id="CP002360">
    <property type="protein sequence ID" value="AEE95664.1"/>
    <property type="molecule type" value="Genomic_DNA"/>
</dbReference>
<dbReference type="Pfam" id="PF13187">
    <property type="entry name" value="Fer4_9"/>
    <property type="match status" value="1"/>
</dbReference>
<evidence type="ECO:0000313" key="5">
    <source>
        <dbReference type="EMBL" id="AEE95664.1"/>
    </source>
</evidence>
<dbReference type="GO" id="GO:0046872">
    <property type="term" value="F:metal ion binding"/>
    <property type="evidence" value="ECO:0007669"/>
    <property type="project" value="UniProtKB-KW"/>
</dbReference>
<keyword evidence="6" id="KW-1185">Reference proteome</keyword>
<organism evidence="5 6">
    <name type="scientific">Mahella australiensis (strain DSM 15567 / CIP 107919 / 50-1 BON)</name>
    <dbReference type="NCBI Taxonomy" id="697281"/>
    <lineage>
        <taxon>Bacteria</taxon>
        <taxon>Bacillati</taxon>
        <taxon>Bacillota</taxon>
        <taxon>Clostridia</taxon>
        <taxon>Thermoanaerobacterales</taxon>
        <taxon>Thermoanaerobacterales Family IV. Incertae Sedis</taxon>
        <taxon>Mahella</taxon>
    </lineage>
</organism>
<dbReference type="CDD" id="cd19096">
    <property type="entry name" value="AKR_Fe-S_oxidoreductase"/>
    <property type="match status" value="1"/>
</dbReference>
<evidence type="ECO:0000256" key="1">
    <source>
        <dbReference type="ARBA" id="ARBA00022723"/>
    </source>
</evidence>
<dbReference type="InterPro" id="IPR017896">
    <property type="entry name" value="4Fe4S_Fe-S-bd"/>
</dbReference>
<keyword evidence="1" id="KW-0479">Metal-binding</keyword>
<reference evidence="6" key="1">
    <citation type="submission" date="2010-11" db="EMBL/GenBank/DDBJ databases">
        <title>The complete genome of Mahella australiensis DSM 15567.</title>
        <authorList>
            <consortium name="US DOE Joint Genome Institute (JGI-PGF)"/>
            <person name="Lucas S."/>
            <person name="Copeland A."/>
            <person name="Lapidus A."/>
            <person name="Bruce D."/>
            <person name="Goodwin L."/>
            <person name="Pitluck S."/>
            <person name="Kyrpides N."/>
            <person name="Mavromatis K."/>
            <person name="Pagani I."/>
            <person name="Ivanova N."/>
            <person name="Teshima H."/>
            <person name="Brettin T."/>
            <person name="Detter J.C."/>
            <person name="Han C."/>
            <person name="Tapia R."/>
            <person name="Land M."/>
            <person name="Hauser L."/>
            <person name="Markowitz V."/>
            <person name="Cheng J.-F."/>
            <person name="Hugenholtz P."/>
            <person name="Woyke T."/>
            <person name="Wu D."/>
            <person name="Spring S."/>
            <person name="Pukall R."/>
            <person name="Steenblock K."/>
            <person name="Schneider S."/>
            <person name="Klenk H.-P."/>
            <person name="Eisen J.A."/>
        </authorList>
    </citation>
    <scope>NUCLEOTIDE SEQUENCE [LARGE SCALE GENOMIC DNA]</scope>
    <source>
        <strain evidence="6">DSM 15567 / CIP 107919 / 50-1 BON</strain>
    </source>
</reference>
<keyword evidence="3" id="KW-0411">Iron-sulfur</keyword>
<dbReference type="SUPFAM" id="SSF51430">
    <property type="entry name" value="NAD(P)-linked oxidoreductase"/>
    <property type="match status" value="1"/>
</dbReference>
<dbReference type="PROSITE" id="PS51379">
    <property type="entry name" value="4FE4S_FER_2"/>
    <property type="match status" value="1"/>
</dbReference>
<dbReference type="OrthoDB" id="9773828at2"/>
<evidence type="ECO:0000259" key="4">
    <source>
        <dbReference type="PROSITE" id="PS51379"/>
    </source>
</evidence>
<dbReference type="GO" id="GO:0051536">
    <property type="term" value="F:iron-sulfur cluster binding"/>
    <property type="evidence" value="ECO:0007669"/>
    <property type="project" value="UniProtKB-KW"/>
</dbReference>
<feature type="domain" description="4Fe-4S ferredoxin-type" evidence="4">
    <location>
        <begin position="339"/>
        <end position="368"/>
    </location>
</feature>
<evidence type="ECO:0000256" key="2">
    <source>
        <dbReference type="ARBA" id="ARBA00023004"/>
    </source>
</evidence>
<dbReference type="Gene3D" id="1.10.1060.10">
    <property type="entry name" value="Alpha-helical ferredoxin"/>
    <property type="match status" value="1"/>
</dbReference>
<dbReference type="InterPro" id="IPR053135">
    <property type="entry name" value="AKR2_Oxidoreductase"/>
</dbReference>
<dbReference type="HOGENOM" id="CLU_023205_3_2_9"/>
<dbReference type="PROSITE" id="PS00198">
    <property type="entry name" value="4FE4S_FER_1"/>
    <property type="match status" value="1"/>
</dbReference>
<dbReference type="InterPro" id="IPR017900">
    <property type="entry name" value="4Fe4S_Fe_S_CS"/>
</dbReference>
<reference evidence="5 6" key="2">
    <citation type="journal article" date="2011" name="Stand. Genomic Sci.">
        <title>Complete genome sequence of Mahella australiensis type strain (50-1 BON).</title>
        <authorList>
            <person name="Sikorski J."/>
            <person name="Teshima H."/>
            <person name="Nolan M."/>
            <person name="Lucas S."/>
            <person name="Hammon N."/>
            <person name="Deshpande S."/>
            <person name="Cheng J.F."/>
            <person name="Pitluck S."/>
            <person name="Liolios K."/>
            <person name="Pagani I."/>
            <person name="Ivanova N."/>
            <person name="Huntemann M."/>
            <person name="Mavromatis K."/>
            <person name="Ovchinikova G."/>
            <person name="Pati A."/>
            <person name="Tapia R."/>
            <person name="Han C."/>
            <person name="Goodwin L."/>
            <person name="Chen A."/>
            <person name="Palaniappan K."/>
            <person name="Land M."/>
            <person name="Hauser L."/>
            <person name="Ngatchou-Djao O.D."/>
            <person name="Rohde M."/>
            <person name="Pukall R."/>
            <person name="Spring S."/>
            <person name="Abt B."/>
            <person name="Goker M."/>
            <person name="Detter J.C."/>
            <person name="Woyke T."/>
            <person name="Bristow J."/>
            <person name="Markowitz V."/>
            <person name="Hugenholtz P."/>
            <person name="Eisen J.A."/>
            <person name="Kyrpides N.C."/>
            <person name="Klenk H.P."/>
            <person name="Lapidus A."/>
        </authorList>
    </citation>
    <scope>NUCLEOTIDE SEQUENCE [LARGE SCALE GENOMIC DNA]</scope>
    <source>
        <strain evidence="6">DSM 15567 / CIP 107919 / 50-1 BON</strain>
    </source>
</reference>
<dbReference type="InterPro" id="IPR009051">
    <property type="entry name" value="Helical_ferredxn"/>
</dbReference>
<dbReference type="eggNOG" id="COG1453">
    <property type="taxonomic scope" value="Bacteria"/>
</dbReference>